<accession>A0A6J6YF76</accession>
<proteinExistence type="predicted"/>
<evidence type="ECO:0000313" key="1">
    <source>
        <dbReference type="EMBL" id="CAB4805846.1"/>
    </source>
</evidence>
<dbReference type="AlphaFoldDB" id="A0A6J6YF76"/>
<dbReference type="EMBL" id="CAFAAI010000229">
    <property type="protein sequence ID" value="CAB4805846.1"/>
    <property type="molecule type" value="Genomic_DNA"/>
</dbReference>
<reference evidence="1" key="1">
    <citation type="submission" date="2020-05" db="EMBL/GenBank/DDBJ databases">
        <authorList>
            <person name="Chiriac C."/>
            <person name="Salcher M."/>
            <person name="Ghai R."/>
            <person name="Kavagutti S V."/>
        </authorList>
    </citation>
    <scope>NUCLEOTIDE SEQUENCE</scope>
</reference>
<name>A0A6J6YF76_9ZZZZ</name>
<gene>
    <name evidence="1" type="ORF">UFOPK2992_01277</name>
</gene>
<protein>
    <submittedName>
        <fullName evidence="1">Unannotated protein</fullName>
    </submittedName>
</protein>
<sequence>MGLQVLDVGSVPATGVTGVAVNVTVTEPTSAGFLTVWPSDVAWPLASNLNFVAGLTIPNLVVVRVPGNGVINFLNSAGSLHLIVDVVGWYDQDRTTEAGRFIPMEPWRGFDTRVDPFGALLPHEALQLWFNDRGVSWTAWLGSVVLNATVTATTATGFLSVYPGNQAVPLASSLNFVPGQTVPNLVMVAMSSEGDVDFYNSAGNTHVVVDCFGAFTNESATPAPAGAFALNLAQARARLSVTG</sequence>
<organism evidence="1">
    <name type="scientific">freshwater metagenome</name>
    <dbReference type="NCBI Taxonomy" id="449393"/>
    <lineage>
        <taxon>unclassified sequences</taxon>
        <taxon>metagenomes</taxon>
        <taxon>ecological metagenomes</taxon>
    </lineage>
</organism>